<dbReference type="InterPro" id="IPR010836">
    <property type="entry name" value="SapC"/>
</dbReference>
<dbReference type="Pfam" id="PF07277">
    <property type="entry name" value="SapC"/>
    <property type="match status" value="1"/>
</dbReference>
<dbReference type="EMBL" id="FZQA01000005">
    <property type="protein sequence ID" value="SNT74507.1"/>
    <property type="molecule type" value="Genomic_DNA"/>
</dbReference>
<reference evidence="1 2" key="1">
    <citation type="submission" date="2017-07" db="EMBL/GenBank/DDBJ databases">
        <authorList>
            <person name="Sun Z.S."/>
            <person name="Albrecht U."/>
            <person name="Echele G."/>
            <person name="Lee C.C."/>
        </authorList>
    </citation>
    <scope>NUCLEOTIDE SEQUENCE [LARGE SCALE GENOMIC DNA]</scope>
    <source>
        <strain evidence="1 2">CGMCC 1.12710</strain>
    </source>
</reference>
<organism evidence="1 2">
    <name type="scientific">Amphiplicatus metriothermophilus</name>
    <dbReference type="NCBI Taxonomy" id="1519374"/>
    <lineage>
        <taxon>Bacteria</taxon>
        <taxon>Pseudomonadati</taxon>
        <taxon>Pseudomonadota</taxon>
        <taxon>Alphaproteobacteria</taxon>
        <taxon>Parvularculales</taxon>
        <taxon>Parvularculaceae</taxon>
        <taxon>Amphiplicatus</taxon>
    </lineage>
</organism>
<accession>A0A239PXX0</accession>
<dbReference type="AlphaFoldDB" id="A0A239PXX0"/>
<sequence>MMAGMSRMALLNNIDHADLRVITRHAAEFGDNINQALVFPTEFEEVQREYPIFFRKDENGAFQSVALLGFDRGENLFLDENGWNARYVPAVQARGPFSIALRRGDQADAAPEPMIHVDLDHPRLSETEGESVFLPQGGNSPYLERVAHVLRVIHRGAEMSRAMFAVFEACDLLDPVTVEIKLSESEKVTIPDRFTISRERLQRLSGEKLETLHQSGFLYAAFMAAASLGNVSRLIEMKNRKRAAEGLI</sequence>
<protein>
    <submittedName>
        <fullName evidence="1">SapC protein</fullName>
    </submittedName>
</protein>
<name>A0A239PXX0_9PROT</name>
<gene>
    <name evidence="1" type="ORF">SAMN06297382_2217</name>
</gene>
<proteinExistence type="predicted"/>
<evidence type="ECO:0000313" key="2">
    <source>
        <dbReference type="Proteomes" id="UP000198346"/>
    </source>
</evidence>
<dbReference type="Proteomes" id="UP000198346">
    <property type="component" value="Unassembled WGS sequence"/>
</dbReference>
<evidence type="ECO:0000313" key="1">
    <source>
        <dbReference type="EMBL" id="SNT74507.1"/>
    </source>
</evidence>
<keyword evidence="2" id="KW-1185">Reference proteome</keyword>